<feature type="transmembrane region" description="Helical" evidence="1">
    <location>
        <begin position="341"/>
        <end position="360"/>
    </location>
</feature>
<feature type="transmembrane region" description="Helical" evidence="1">
    <location>
        <begin position="208"/>
        <end position="225"/>
    </location>
</feature>
<protein>
    <recommendedName>
        <fullName evidence="4">Glycosyltransferase RgtA/B/C/D-like domain-containing protein</fullName>
    </recommendedName>
</protein>
<feature type="transmembrane region" description="Helical" evidence="1">
    <location>
        <begin position="186"/>
        <end position="202"/>
    </location>
</feature>
<accession>A0A7W4UYC7</accession>
<feature type="transmembrane region" description="Helical" evidence="1">
    <location>
        <begin position="138"/>
        <end position="159"/>
    </location>
</feature>
<dbReference type="Proteomes" id="UP000538196">
    <property type="component" value="Unassembled WGS sequence"/>
</dbReference>
<feature type="transmembrane region" description="Helical" evidence="1">
    <location>
        <begin position="319"/>
        <end position="335"/>
    </location>
</feature>
<feature type="transmembrane region" description="Helical" evidence="1">
    <location>
        <begin position="165"/>
        <end position="181"/>
    </location>
</feature>
<dbReference type="EMBL" id="JACHVP010000004">
    <property type="protein sequence ID" value="MBB2968494.1"/>
    <property type="molecule type" value="Genomic_DNA"/>
</dbReference>
<feature type="transmembrane region" description="Helical" evidence="1">
    <location>
        <begin position="18"/>
        <end position="36"/>
    </location>
</feature>
<dbReference type="AlphaFoldDB" id="A0A7W4UYC7"/>
<evidence type="ECO:0000256" key="1">
    <source>
        <dbReference type="SAM" id="Phobius"/>
    </source>
</evidence>
<feature type="transmembrane region" description="Helical" evidence="1">
    <location>
        <begin position="298"/>
        <end position="314"/>
    </location>
</feature>
<keyword evidence="1" id="KW-0812">Transmembrane</keyword>
<proteinExistence type="predicted"/>
<sequence>MGPFKAAVDWINRNRADVLVWLIAAVTWVLGYLSYIRNLGLYFYDSRYYMAYAFWFSGDSQQVARDKTAAFFAAHNIVMPSTDVTFGWGLVQPRVVLPLLSAPFMGLGPYGLAVIPALASIAFTIVALILMKRRYGNLAAIATIVLALASFHIMIYMTAMLTESLSALWSALALLVAWRYMRTRQWWLLVIVGGITLLSAFTRQATLIMAGAFVAAWLLGMLVSLRWRSPWMWPAIVVGATAVGAQIVQTLVFPFSQASQFMRITGSSTLTEAIGHVPGLAKLLLVTDIKDFMQNDKPLLFILFLSVGAMILFWRHEEAHLLFGAILAVALYNITNGTSTTFRYAIPGVIFYLLPLALMLQATVKRRQPGTAPELTAPPQRL</sequence>
<keyword evidence="1" id="KW-1133">Transmembrane helix</keyword>
<evidence type="ECO:0000313" key="2">
    <source>
        <dbReference type="EMBL" id="MBB2968494.1"/>
    </source>
</evidence>
<organism evidence="2 3">
    <name type="scientific">Leifsonia aquatica</name>
    <name type="common">Corynebacterium aquaticum</name>
    <dbReference type="NCBI Taxonomy" id="144185"/>
    <lineage>
        <taxon>Bacteria</taxon>
        <taxon>Bacillati</taxon>
        <taxon>Actinomycetota</taxon>
        <taxon>Actinomycetes</taxon>
        <taxon>Micrococcales</taxon>
        <taxon>Microbacteriaceae</taxon>
        <taxon>Leifsonia</taxon>
    </lineage>
</organism>
<feature type="transmembrane region" description="Helical" evidence="1">
    <location>
        <begin position="232"/>
        <end position="253"/>
    </location>
</feature>
<comment type="caution">
    <text evidence="2">The sequence shown here is derived from an EMBL/GenBank/DDBJ whole genome shotgun (WGS) entry which is preliminary data.</text>
</comment>
<feature type="transmembrane region" description="Helical" evidence="1">
    <location>
        <begin position="110"/>
        <end position="131"/>
    </location>
</feature>
<name>A0A7W4UYC7_LEIAQ</name>
<evidence type="ECO:0008006" key="4">
    <source>
        <dbReference type="Google" id="ProtNLM"/>
    </source>
</evidence>
<reference evidence="2 3" key="1">
    <citation type="submission" date="2020-08" db="EMBL/GenBank/DDBJ databases">
        <title>Sequencing the genomes of 1000 actinobacteria strains.</title>
        <authorList>
            <person name="Klenk H.-P."/>
        </authorList>
    </citation>
    <scope>NUCLEOTIDE SEQUENCE [LARGE SCALE GENOMIC DNA]</scope>
    <source>
        <strain evidence="2 3">DSM 20146</strain>
    </source>
</reference>
<gene>
    <name evidence="2" type="ORF">FHX33_003270</name>
</gene>
<dbReference type="RefSeq" id="WP_021764524.1">
    <property type="nucleotide sequence ID" value="NZ_JACHVP010000004.1"/>
</dbReference>
<evidence type="ECO:0000313" key="3">
    <source>
        <dbReference type="Proteomes" id="UP000538196"/>
    </source>
</evidence>
<keyword evidence="3" id="KW-1185">Reference proteome</keyword>
<keyword evidence="1" id="KW-0472">Membrane</keyword>